<keyword evidence="3" id="KW-1185">Reference proteome</keyword>
<dbReference type="RefSeq" id="WP_143166723.1">
    <property type="nucleotide sequence ID" value="NZ_FQUQ01000001.1"/>
</dbReference>
<dbReference type="PROSITE" id="PS51257">
    <property type="entry name" value="PROKAR_LIPOPROTEIN"/>
    <property type="match status" value="1"/>
</dbReference>
<proteinExistence type="predicted"/>
<dbReference type="EMBL" id="FQUQ01000001">
    <property type="protein sequence ID" value="SHE83918.1"/>
    <property type="molecule type" value="Genomic_DNA"/>
</dbReference>
<sequence length="201" mass="21664">MRTNLLFIAASLLLAFSACNKVSESLQRDTIIRPDTILFDIPVITNVVSPNESITNLATQINLAERINSIGGFELKDIVSIKLSGITLTLSESTFLTPDGNTPPGLKETVGIDPANNFANIGSMKVNVTSGTKVDSLAKVLNPSETKNSKLSLTPIISPDSLKAFVNAGNMKYNVILQMKTPTTAVMKAKMFTSYTLTLRK</sequence>
<feature type="signal peptide" evidence="1">
    <location>
        <begin position="1"/>
        <end position="20"/>
    </location>
</feature>
<accession>A0A1M4WRS9</accession>
<organism evidence="2 3">
    <name type="scientific">Pedobacter caeni</name>
    <dbReference type="NCBI Taxonomy" id="288992"/>
    <lineage>
        <taxon>Bacteria</taxon>
        <taxon>Pseudomonadati</taxon>
        <taxon>Bacteroidota</taxon>
        <taxon>Sphingobacteriia</taxon>
        <taxon>Sphingobacteriales</taxon>
        <taxon>Sphingobacteriaceae</taxon>
        <taxon>Pedobacter</taxon>
    </lineage>
</organism>
<evidence type="ECO:0000256" key="1">
    <source>
        <dbReference type="SAM" id="SignalP"/>
    </source>
</evidence>
<evidence type="ECO:0000313" key="3">
    <source>
        <dbReference type="Proteomes" id="UP000184287"/>
    </source>
</evidence>
<dbReference type="AlphaFoldDB" id="A0A1M4WRS9"/>
<name>A0A1M4WRS9_9SPHI</name>
<dbReference type="OrthoDB" id="765249at2"/>
<evidence type="ECO:0000313" key="2">
    <source>
        <dbReference type="EMBL" id="SHE83918.1"/>
    </source>
</evidence>
<gene>
    <name evidence="2" type="ORF">SAMN04488522_1011360</name>
</gene>
<dbReference type="Proteomes" id="UP000184287">
    <property type="component" value="Unassembled WGS sequence"/>
</dbReference>
<protein>
    <submittedName>
        <fullName evidence="2">Uncharacterized protein</fullName>
    </submittedName>
</protein>
<keyword evidence="1" id="KW-0732">Signal</keyword>
<reference evidence="3" key="1">
    <citation type="submission" date="2016-11" db="EMBL/GenBank/DDBJ databases">
        <authorList>
            <person name="Varghese N."/>
            <person name="Submissions S."/>
        </authorList>
    </citation>
    <scope>NUCLEOTIDE SEQUENCE [LARGE SCALE GENOMIC DNA]</scope>
    <source>
        <strain evidence="3">DSM 16990</strain>
    </source>
</reference>
<feature type="chain" id="PRO_5009908161" evidence="1">
    <location>
        <begin position="21"/>
        <end position="201"/>
    </location>
</feature>